<dbReference type="PANTHER" id="PTHR41771:SF1">
    <property type="entry name" value="MEMBRANE PROTEIN"/>
    <property type="match status" value="1"/>
</dbReference>
<dbReference type="EMBL" id="LRVM01000005">
    <property type="protein sequence ID" value="KXL52783.1"/>
    <property type="molecule type" value="Genomic_DNA"/>
</dbReference>
<dbReference type="OrthoDB" id="5753718at2"/>
<proteinExistence type="predicted"/>
<accession>A0A136WEB1</accession>
<dbReference type="Pfam" id="PF07907">
    <property type="entry name" value="YibE_F"/>
    <property type="match status" value="1"/>
</dbReference>
<protein>
    <submittedName>
        <fullName evidence="2">YibE/F-like protein</fullName>
    </submittedName>
</protein>
<keyword evidence="3" id="KW-1185">Reference proteome</keyword>
<dbReference type="RefSeq" id="WP_066087738.1">
    <property type="nucleotide sequence ID" value="NZ_LRVM01000005.1"/>
</dbReference>
<feature type="transmembrane region" description="Helical" evidence="1">
    <location>
        <begin position="255"/>
        <end position="275"/>
    </location>
</feature>
<organism evidence="2 3">
    <name type="scientific">Anaerotignum neopropionicum</name>
    <dbReference type="NCBI Taxonomy" id="36847"/>
    <lineage>
        <taxon>Bacteria</taxon>
        <taxon>Bacillati</taxon>
        <taxon>Bacillota</taxon>
        <taxon>Clostridia</taxon>
        <taxon>Lachnospirales</taxon>
        <taxon>Anaerotignaceae</taxon>
        <taxon>Anaerotignum</taxon>
    </lineage>
</organism>
<dbReference type="AlphaFoldDB" id="A0A136WEB1"/>
<dbReference type="PANTHER" id="PTHR41771">
    <property type="entry name" value="MEMBRANE PROTEIN-RELATED"/>
    <property type="match status" value="1"/>
</dbReference>
<evidence type="ECO:0000313" key="2">
    <source>
        <dbReference type="EMBL" id="KXL52783.1"/>
    </source>
</evidence>
<keyword evidence="1" id="KW-0812">Transmembrane</keyword>
<feature type="transmembrane region" description="Helical" evidence="1">
    <location>
        <begin position="355"/>
        <end position="378"/>
    </location>
</feature>
<feature type="transmembrane region" description="Helical" evidence="1">
    <location>
        <begin position="316"/>
        <end position="335"/>
    </location>
</feature>
<feature type="transmembrane region" description="Helical" evidence="1">
    <location>
        <begin position="158"/>
        <end position="176"/>
    </location>
</feature>
<keyword evidence="1" id="KW-0472">Membrane</keyword>
<feature type="transmembrane region" description="Helical" evidence="1">
    <location>
        <begin position="129"/>
        <end position="151"/>
    </location>
</feature>
<feature type="transmembrane region" description="Helical" evidence="1">
    <location>
        <begin position="182"/>
        <end position="200"/>
    </location>
</feature>
<reference evidence="2 3" key="1">
    <citation type="submission" date="2016-01" db="EMBL/GenBank/DDBJ databases">
        <title>Genome sequence of Clostridium neopropionicum X4, DSM-3847.</title>
        <authorList>
            <person name="Poehlein A."/>
            <person name="Beck M.H."/>
            <person name="Bengelsdorf F.R."/>
            <person name="Daniel R."/>
            <person name="Duerre P."/>
        </authorList>
    </citation>
    <scope>NUCLEOTIDE SEQUENCE [LARGE SCALE GENOMIC DNA]</scope>
    <source>
        <strain evidence="2 3">DSM-3847</strain>
    </source>
</reference>
<sequence length="392" mass="42923">MNYKNMIVWTVTVFLSTIYIFFGHTIASKNLTVMDSQQAYSAKAIVLRIEDEVQGESYEGIAPIVTDTTILFTCRLLEGDHKGEEILAAQIGDSSFSSAKQKTISVGDKIIVYNYPVEDYGTEWIFGNYVRFDTLLIFAAGFFVLLLIFGWGKGINTIISLTFTCLAIFMVYIPSILSGQNIYISTLITCGFITIMTIVITNGWSKKTLATILGCLFGVCVAACLSLIMDSVLHLTGVTDENSIYLTLLPSPVNLNAIIFGSIVVGSLGAVMDVAMDIASSLYEICQHSDRLSFARLVKSGLTIGRDIMGTMSNTLVLAYIGSSLSIVLLLITYADSVSSLVNRELIIVEFIQALIGSTAILFTIPLTAIICGMIYVGKGKQPRRVRKHRKY</sequence>
<comment type="caution">
    <text evidence="2">The sequence shown here is derived from an EMBL/GenBank/DDBJ whole genome shotgun (WGS) entry which is preliminary data.</text>
</comment>
<feature type="transmembrane region" description="Helical" evidence="1">
    <location>
        <begin position="7"/>
        <end position="27"/>
    </location>
</feature>
<keyword evidence="1" id="KW-1133">Transmembrane helix</keyword>
<dbReference type="InterPro" id="IPR012507">
    <property type="entry name" value="YibE_F"/>
</dbReference>
<evidence type="ECO:0000256" key="1">
    <source>
        <dbReference type="SAM" id="Phobius"/>
    </source>
</evidence>
<gene>
    <name evidence="2" type="ORF">CLNEO_18050</name>
</gene>
<feature type="transmembrane region" description="Helical" evidence="1">
    <location>
        <begin position="212"/>
        <end position="235"/>
    </location>
</feature>
<evidence type="ECO:0000313" key="3">
    <source>
        <dbReference type="Proteomes" id="UP000070539"/>
    </source>
</evidence>
<name>A0A136WEB1_9FIRM</name>
<dbReference type="PATRIC" id="fig|36847.3.peg.2122"/>
<dbReference type="STRING" id="36847.CLNEO_18050"/>
<dbReference type="Proteomes" id="UP000070539">
    <property type="component" value="Unassembled WGS sequence"/>
</dbReference>